<keyword evidence="4" id="KW-0779">Telomere</keyword>
<feature type="region of interest" description="Disordered" evidence="7">
    <location>
        <begin position="1"/>
        <end position="34"/>
    </location>
</feature>
<keyword evidence="5" id="KW-0539">Nucleus</keyword>
<evidence type="ECO:0000313" key="9">
    <source>
        <dbReference type="EMBL" id="QPG95840.1"/>
    </source>
</evidence>
<feature type="domain" description="Telomere-associated protein Rif1 N-terminal" evidence="8">
    <location>
        <begin position="133"/>
        <end position="503"/>
    </location>
</feature>
<feature type="compositionally biased region" description="Polar residues" evidence="7">
    <location>
        <begin position="1"/>
        <end position="14"/>
    </location>
</feature>
<proteinExistence type="predicted"/>
<accession>A0A7S9KNR5</accession>
<comment type="subcellular location">
    <subcellularLocation>
        <location evidence="2">Chromosome</location>
        <location evidence="2">Telomere</location>
    </subcellularLocation>
    <subcellularLocation>
        <location evidence="1">Nucleus</location>
    </subcellularLocation>
</comment>
<dbReference type="EMBL" id="CP031386">
    <property type="protein sequence ID" value="QPG95840.1"/>
    <property type="molecule type" value="Genomic_DNA"/>
</dbReference>
<dbReference type="GO" id="GO:0140445">
    <property type="term" value="C:chromosome, telomeric repeat region"/>
    <property type="evidence" value="ECO:0007669"/>
    <property type="project" value="TreeGrafter"/>
</dbReference>
<dbReference type="PANTHER" id="PTHR22928">
    <property type="entry name" value="TELOMERE-ASSOCIATED PROTEIN RIF1"/>
    <property type="match status" value="1"/>
</dbReference>
<feature type="compositionally biased region" description="Polar residues" evidence="7">
    <location>
        <begin position="1301"/>
        <end position="1311"/>
    </location>
</feature>
<keyword evidence="10" id="KW-1185">Reference proteome</keyword>
<feature type="region of interest" description="Disordered" evidence="7">
    <location>
        <begin position="1103"/>
        <end position="1452"/>
    </location>
</feature>
<feature type="compositionally biased region" description="Basic and acidic residues" evidence="7">
    <location>
        <begin position="1239"/>
        <end position="1262"/>
    </location>
</feature>
<organism evidence="9 10">
    <name type="scientific">Epichloe festucae (strain Fl1)</name>
    <dbReference type="NCBI Taxonomy" id="877507"/>
    <lineage>
        <taxon>Eukaryota</taxon>
        <taxon>Fungi</taxon>
        <taxon>Dikarya</taxon>
        <taxon>Ascomycota</taxon>
        <taxon>Pezizomycotina</taxon>
        <taxon>Sordariomycetes</taxon>
        <taxon>Hypocreomycetidae</taxon>
        <taxon>Hypocreales</taxon>
        <taxon>Clavicipitaceae</taxon>
        <taxon>Epichloe</taxon>
    </lineage>
</organism>
<dbReference type="Pfam" id="PF12231">
    <property type="entry name" value="Rif1_N"/>
    <property type="match status" value="1"/>
</dbReference>
<name>A0A7S9KNR5_EPIFF</name>
<feature type="compositionally biased region" description="Low complexity" evidence="7">
    <location>
        <begin position="1277"/>
        <end position="1286"/>
    </location>
</feature>
<reference evidence="9 10" key="1">
    <citation type="journal article" date="2018" name="PLoS Genet.">
        <title>Repeat elements organise 3D genome structure and mediate transcription in the filamentous fungus Epichloe festucae.</title>
        <authorList>
            <person name="Winter D.J."/>
            <person name="Ganley A.R.D."/>
            <person name="Young C.A."/>
            <person name="Liachko I."/>
            <person name="Schardl C.L."/>
            <person name="Dupont P.Y."/>
            <person name="Berry D."/>
            <person name="Ram A."/>
            <person name="Scott B."/>
            <person name="Cox M.P."/>
        </authorList>
    </citation>
    <scope>NUCLEOTIDE SEQUENCE [LARGE SCALE GENOMIC DNA]</scope>
    <source>
        <strain evidence="9 10">Fl1</strain>
    </source>
</reference>
<evidence type="ECO:0000259" key="8">
    <source>
        <dbReference type="Pfam" id="PF12231"/>
    </source>
</evidence>
<dbReference type="GO" id="GO:0005634">
    <property type="term" value="C:nucleus"/>
    <property type="evidence" value="ECO:0007669"/>
    <property type="project" value="UniProtKB-SubCell"/>
</dbReference>
<feature type="compositionally biased region" description="Polar residues" evidence="7">
    <location>
        <begin position="1440"/>
        <end position="1449"/>
    </location>
</feature>
<feature type="compositionally biased region" description="Basic and acidic residues" evidence="7">
    <location>
        <begin position="1671"/>
        <end position="1684"/>
    </location>
</feature>
<sequence>MASSVASAPSTNILESLPARPPTPPREALHETDATLESIVHRTLAFDPSRIRKKVEWSAQTDYREAPQFHDSLKPNRSSPLPAPYSASSKPVKGILKPTSSPNPLASSLGGEADGSSSPLNIIEMLDSSIKQLAGSDRDSKLDAYMMLSRALKASNNLPDRVALQDKMSLFMQFIQRDMMAKTPGGDLDSSLVNHSLTLLATFLHFPAIALTLTTDFGIFIMDHSIRSFEDKATPKDVVRHLMQVVAFQNFSPKVITLDRVGRLVAAVHKIENHLKGKSIVMSRLHIYKRLVKQSRVHMTTHCDWLKDMFTDMLSTVKDIRSQAISLGTEAGFALRSEKQLLRKVTDIFQTTNDTEIYIDFYIKRLREMIKEKQTSCAVPQIWSVVILFLRCPLDRWQYYGPWLTLVQSAFNMTDSSTKQEANLAWNRYVYLSVSDSKVNPKTIGTLCQPILSQLRRKTSPKQRDEAIKLRRVVIGGICSLFYYAFAPGSDRYSPDVIWDVAVRPVVNQLSILDGKPDVLEDGVMQAARLLVGLLDVSTPRIWRQDRIMDSTPVKSDELPAIDSRWIRKNCDKVLECVGPIMQKKFCDLAHKDSLVCRLWQALVTSVKVASAKDIKVSEDTAKFVGCAFGLLSKVVMTATAEADAALLDVDFLPSVSNYIQLLIDGLGILPFTEKRLSMTVPCTFEPVSTPSQRPDRVENPRGVVRMPLHHLFVMMSAIPTNNTDDDNLTNFFHSMFDPFLKNKNAKGRLELMKELLHLIPRNTLSSAGPWLLTADCAKASLETQLSNSVAHPIEKMLGPDYREIVSLLERGLTAHPSLATAHWLALLHAVATRITSDFGEAGCCLIVVEPLAKTLYDAISSSTERPSRLTSEAVTALFNLAKIPRDKQALDAARSKLWGAPTSVSKVGSFESLDALYKLGNHFLSFLYQKHDDSSLTVLPFMDSINSFLDKHWAVCGLTPIIKLQAGVGMWIQDDKAILTPNSQSSLSNTVGYHPSDTRNSRISSTNCSLQVTNMWDHICSNIATHCQVKDVDMSQVETLLIYGLKSRHSTILNRTALVCNVVVKTDEDLTCSESLKSVISSVGSKVDVSLHVGSRASAEIGTQESLRIRRRKEPSFPGNSSLASSIQNASSIAGSPATASSERPLTRKRRLEMTPEIVRDKSTKRTSTPRLRHDDSQIHFEPIVSSPLQEESQHLTERQKEVRERQRQTTASYSDAPSTSPPASPLAAFRNLPRSNKTGDAKESDKHAQETTPKRDKSFEDLISSTPTPRRGEFLQLDDLLNDPPSSPPIPRPYPLLSEIQSRSRTGNTMEDWEFSSPPGSPAENQQTEDAELPSAARTEAASPTKSPRSSKKQQMAVENAAKAVNSRPVEKGKLFAPLADVQQEKPLEGVITRSRKAHETPRPEKIAYEKVRSTPRRRSSRQMKLEGKNEDHEETDMSLTLDTPTTMPHPKFEMQVELVGKSTMQSNLAQTAVDGTVKPLELDECITVQTDSTWPSTEKLEATTEDLPLVVPSSPAETVESTASSKSHKKRKRGSKGGDVVNKKRRSTVHVMLKSATPGVKLNSIPASALENAIDHATGVETRSGLRKRQQRGGSDGIEQARSDSKRQSAPSHKSTDGGDTDEEVLSQLRTESHAASQQTQSQQESSIEAAHDVSVTKLNEAAPDLEMAPKPDESLAKDNEAQSNAKPAMSGGEKTASIIECLRNGLEQLRSVSLTRDEMYEVEDILMDMKRELFEAERRGRQQGRPGRSRTRKSRGQ</sequence>
<feature type="compositionally biased region" description="Low complexity" evidence="7">
    <location>
        <begin position="1210"/>
        <end position="1220"/>
    </location>
</feature>
<evidence type="ECO:0000256" key="7">
    <source>
        <dbReference type="SAM" id="MobiDB-lite"/>
    </source>
</evidence>
<gene>
    <name evidence="9" type="ORF">C2857_002255</name>
</gene>
<dbReference type="PANTHER" id="PTHR22928:SF3">
    <property type="entry name" value="TELOMERE-ASSOCIATED PROTEIN RIF1"/>
    <property type="match status" value="1"/>
</dbReference>
<feature type="compositionally biased region" description="Basic and acidic residues" evidence="7">
    <location>
        <begin position="1153"/>
        <end position="1165"/>
    </location>
</feature>
<evidence type="ECO:0000256" key="6">
    <source>
        <dbReference type="ARBA" id="ARBA00023306"/>
    </source>
</evidence>
<feature type="compositionally biased region" description="Low complexity" evidence="7">
    <location>
        <begin position="1637"/>
        <end position="1652"/>
    </location>
</feature>
<evidence type="ECO:0000256" key="2">
    <source>
        <dbReference type="ARBA" id="ARBA00004574"/>
    </source>
</evidence>
<protein>
    <recommendedName>
        <fullName evidence="8">Telomere-associated protein Rif1 N-terminal domain-containing protein</fullName>
    </recommendedName>
</protein>
<feature type="region of interest" description="Disordered" evidence="7">
    <location>
        <begin position="1583"/>
        <end position="1697"/>
    </location>
</feature>
<evidence type="ECO:0000256" key="4">
    <source>
        <dbReference type="ARBA" id="ARBA00022895"/>
    </source>
</evidence>
<keyword evidence="3" id="KW-0158">Chromosome</keyword>
<dbReference type="Proteomes" id="UP000594364">
    <property type="component" value="Chromosome 2"/>
</dbReference>
<feature type="compositionally biased region" description="Low complexity" evidence="7">
    <location>
        <begin position="1121"/>
        <end position="1137"/>
    </location>
</feature>
<feature type="compositionally biased region" description="Low complexity" evidence="7">
    <location>
        <begin position="78"/>
        <end position="91"/>
    </location>
</feature>
<dbReference type="OrthoDB" id="5399929at2759"/>
<feature type="compositionally biased region" description="Pro residues" evidence="7">
    <location>
        <begin position="1287"/>
        <end position="1296"/>
    </location>
</feature>
<evidence type="ECO:0000313" key="10">
    <source>
        <dbReference type="Proteomes" id="UP000594364"/>
    </source>
</evidence>
<feature type="region of interest" description="Disordered" evidence="7">
    <location>
        <begin position="1499"/>
        <end position="1558"/>
    </location>
</feature>
<dbReference type="GO" id="GO:0000723">
    <property type="term" value="P:telomere maintenance"/>
    <property type="evidence" value="ECO:0007669"/>
    <property type="project" value="TreeGrafter"/>
</dbReference>
<feature type="compositionally biased region" description="Basic residues" evidence="7">
    <location>
        <begin position="1751"/>
        <end position="1761"/>
    </location>
</feature>
<evidence type="ECO:0000256" key="5">
    <source>
        <dbReference type="ARBA" id="ARBA00023242"/>
    </source>
</evidence>
<feature type="compositionally biased region" description="Basic residues" evidence="7">
    <location>
        <begin position="1529"/>
        <end position="1538"/>
    </location>
</feature>
<feature type="compositionally biased region" description="Basic and acidic residues" evidence="7">
    <location>
        <begin position="1193"/>
        <end position="1209"/>
    </location>
</feature>
<feature type="compositionally biased region" description="Basic and acidic residues" evidence="7">
    <location>
        <begin position="1400"/>
        <end position="1415"/>
    </location>
</feature>
<keyword evidence="6" id="KW-0131">Cell cycle</keyword>
<dbReference type="InterPro" id="IPR022031">
    <property type="entry name" value="Rif1_N"/>
</dbReference>
<evidence type="ECO:0000256" key="1">
    <source>
        <dbReference type="ARBA" id="ARBA00004123"/>
    </source>
</evidence>
<feature type="region of interest" description="Disordered" evidence="7">
    <location>
        <begin position="1740"/>
        <end position="1761"/>
    </location>
</feature>
<feature type="region of interest" description="Disordered" evidence="7">
    <location>
        <begin position="66"/>
        <end position="113"/>
    </location>
</feature>
<evidence type="ECO:0000256" key="3">
    <source>
        <dbReference type="ARBA" id="ARBA00022454"/>
    </source>
</evidence>